<dbReference type="InterPro" id="IPR001680">
    <property type="entry name" value="WD40_rpt"/>
</dbReference>
<dbReference type="PANTHER" id="PTHR19879">
    <property type="entry name" value="TRANSCRIPTION INITIATION FACTOR TFIID"/>
    <property type="match status" value="1"/>
</dbReference>
<dbReference type="Pfam" id="PF00400">
    <property type="entry name" value="WD40"/>
    <property type="match status" value="6"/>
</dbReference>
<dbReference type="PROSITE" id="PS50294">
    <property type="entry name" value="WD_REPEATS_REGION"/>
    <property type="match status" value="4"/>
</dbReference>
<evidence type="ECO:0000256" key="3">
    <source>
        <dbReference type="PROSITE-ProRule" id="PRU00221"/>
    </source>
</evidence>
<dbReference type="EMBL" id="KN819818">
    <property type="protein sequence ID" value="KIJ07670.1"/>
    <property type="molecule type" value="Genomic_DNA"/>
</dbReference>
<dbReference type="InterPro" id="IPR019775">
    <property type="entry name" value="WD40_repeat_CS"/>
</dbReference>
<feature type="repeat" description="WD" evidence="3">
    <location>
        <begin position="1"/>
        <end position="41"/>
    </location>
</feature>
<dbReference type="PROSITE" id="PS50082">
    <property type="entry name" value="WD_REPEATS_2"/>
    <property type="match status" value="4"/>
</dbReference>
<gene>
    <name evidence="4" type="ORF">PAXINDRAFT_31007</name>
</gene>
<dbReference type="InterPro" id="IPR036322">
    <property type="entry name" value="WD40_repeat_dom_sf"/>
</dbReference>
<evidence type="ECO:0000313" key="4">
    <source>
        <dbReference type="EMBL" id="KIJ07670.1"/>
    </source>
</evidence>
<evidence type="ECO:0008006" key="6">
    <source>
        <dbReference type="Google" id="ProtNLM"/>
    </source>
</evidence>
<feature type="repeat" description="WD" evidence="3">
    <location>
        <begin position="41"/>
        <end position="82"/>
    </location>
</feature>
<keyword evidence="1 3" id="KW-0853">WD repeat</keyword>
<sequence length="283" mass="30736">EGHIDRVYCVCFYPDENKLVSGSRDGTLRIWDRKTGAEKVLSGHTDWVVDIDVSQDGKMVVSGSADETVRIWNGESGEMMRVFKDHEEYVRSVQFSANSGRVVSGSNDGTVRVWSVETGEQAFKPINCDGWVNCVRYSPSGDRIASGADSVQIWDTYTGNGIISIRNSSVTSLVWTDDGTRVLGDGGGNITIWNSHNGERLRTWKAHGNTGHVATLSLSPSGAHLATSNWGNSTAFVFDISTGKQLAAFEHGQNNKGISYSPGGSFIATGCDDNKVYVWEAPT</sequence>
<dbReference type="PROSITE" id="PS00678">
    <property type="entry name" value="WD_REPEATS_1"/>
    <property type="match status" value="1"/>
</dbReference>
<dbReference type="PRINTS" id="PR00320">
    <property type="entry name" value="GPROTEINBRPT"/>
</dbReference>
<dbReference type="InterPro" id="IPR020472">
    <property type="entry name" value="WD40_PAC1"/>
</dbReference>
<dbReference type="PANTHER" id="PTHR19879:SF9">
    <property type="entry name" value="TRANSCRIPTION INITIATION FACTOR TFIID SUBUNIT 5"/>
    <property type="match status" value="1"/>
</dbReference>
<dbReference type="Gene3D" id="2.130.10.10">
    <property type="entry name" value="YVTN repeat-like/Quinoprotein amine dehydrogenase"/>
    <property type="match status" value="2"/>
</dbReference>
<evidence type="ECO:0000313" key="5">
    <source>
        <dbReference type="Proteomes" id="UP000053647"/>
    </source>
</evidence>
<dbReference type="OrthoDB" id="10251741at2759"/>
<proteinExistence type="predicted"/>
<feature type="repeat" description="WD" evidence="3">
    <location>
        <begin position="248"/>
        <end position="283"/>
    </location>
</feature>
<dbReference type="SUPFAM" id="SSF50978">
    <property type="entry name" value="WD40 repeat-like"/>
    <property type="match status" value="1"/>
</dbReference>
<organism evidence="4 5">
    <name type="scientific">Paxillus involutus ATCC 200175</name>
    <dbReference type="NCBI Taxonomy" id="664439"/>
    <lineage>
        <taxon>Eukaryota</taxon>
        <taxon>Fungi</taxon>
        <taxon>Dikarya</taxon>
        <taxon>Basidiomycota</taxon>
        <taxon>Agaricomycotina</taxon>
        <taxon>Agaricomycetes</taxon>
        <taxon>Agaricomycetidae</taxon>
        <taxon>Boletales</taxon>
        <taxon>Paxilineae</taxon>
        <taxon>Paxillaceae</taxon>
        <taxon>Paxillus</taxon>
    </lineage>
</organism>
<reference evidence="5" key="2">
    <citation type="submission" date="2015-01" db="EMBL/GenBank/DDBJ databases">
        <title>Evolutionary Origins and Diversification of the Mycorrhizal Mutualists.</title>
        <authorList>
            <consortium name="DOE Joint Genome Institute"/>
            <consortium name="Mycorrhizal Genomics Consortium"/>
            <person name="Kohler A."/>
            <person name="Kuo A."/>
            <person name="Nagy L.G."/>
            <person name="Floudas D."/>
            <person name="Copeland A."/>
            <person name="Barry K.W."/>
            <person name="Cichocki N."/>
            <person name="Veneault-Fourrey C."/>
            <person name="LaButti K."/>
            <person name="Lindquist E.A."/>
            <person name="Lipzen A."/>
            <person name="Lundell T."/>
            <person name="Morin E."/>
            <person name="Murat C."/>
            <person name="Riley R."/>
            <person name="Ohm R."/>
            <person name="Sun H."/>
            <person name="Tunlid A."/>
            <person name="Henrissat B."/>
            <person name="Grigoriev I.V."/>
            <person name="Hibbett D.S."/>
            <person name="Martin F."/>
        </authorList>
    </citation>
    <scope>NUCLEOTIDE SEQUENCE [LARGE SCALE GENOMIC DNA]</scope>
    <source>
        <strain evidence="5">ATCC 200175</strain>
    </source>
</reference>
<feature type="non-terminal residue" evidence="4">
    <location>
        <position position="283"/>
    </location>
</feature>
<dbReference type="InterPro" id="IPR015943">
    <property type="entry name" value="WD40/YVTN_repeat-like_dom_sf"/>
</dbReference>
<keyword evidence="2" id="KW-0677">Repeat</keyword>
<dbReference type="PIRSF" id="PIRSF002394">
    <property type="entry name" value="GN-bd_beta"/>
    <property type="match status" value="1"/>
</dbReference>
<name>A0A0C9SXH3_PAXIN</name>
<evidence type="ECO:0000256" key="1">
    <source>
        <dbReference type="ARBA" id="ARBA00022574"/>
    </source>
</evidence>
<reference evidence="4 5" key="1">
    <citation type="submission" date="2014-06" db="EMBL/GenBank/DDBJ databases">
        <authorList>
            <consortium name="DOE Joint Genome Institute"/>
            <person name="Kuo A."/>
            <person name="Kohler A."/>
            <person name="Nagy L.G."/>
            <person name="Floudas D."/>
            <person name="Copeland A."/>
            <person name="Barry K.W."/>
            <person name="Cichocki N."/>
            <person name="Veneault-Fourrey C."/>
            <person name="LaButti K."/>
            <person name="Lindquist E.A."/>
            <person name="Lipzen A."/>
            <person name="Lundell T."/>
            <person name="Morin E."/>
            <person name="Murat C."/>
            <person name="Sun H."/>
            <person name="Tunlid A."/>
            <person name="Henrissat B."/>
            <person name="Grigoriev I.V."/>
            <person name="Hibbett D.S."/>
            <person name="Martin F."/>
            <person name="Nordberg H.P."/>
            <person name="Cantor M.N."/>
            <person name="Hua S.X."/>
        </authorList>
    </citation>
    <scope>NUCLEOTIDE SEQUENCE [LARGE SCALE GENOMIC DNA]</scope>
    <source>
        <strain evidence="4 5">ATCC 200175</strain>
    </source>
</reference>
<feature type="non-terminal residue" evidence="4">
    <location>
        <position position="1"/>
    </location>
</feature>
<feature type="repeat" description="WD" evidence="3">
    <location>
        <begin position="83"/>
        <end position="124"/>
    </location>
</feature>
<protein>
    <recommendedName>
        <fullName evidence="6">WD40 repeat-like protein</fullName>
    </recommendedName>
</protein>
<dbReference type="AlphaFoldDB" id="A0A0C9SXH3"/>
<dbReference type="SMART" id="SM00320">
    <property type="entry name" value="WD40"/>
    <property type="match status" value="7"/>
</dbReference>
<dbReference type="CDD" id="cd00200">
    <property type="entry name" value="WD40"/>
    <property type="match status" value="1"/>
</dbReference>
<keyword evidence="5" id="KW-1185">Reference proteome</keyword>
<dbReference type="HOGENOM" id="CLU_000288_57_33_1"/>
<evidence type="ECO:0000256" key="2">
    <source>
        <dbReference type="ARBA" id="ARBA00022737"/>
    </source>
</evidence>
<accession>A0A0C9SXH3</accession>
<dbReference type="Proteomes" id="UP000053647">
    <property type="component" value="Unassembled WGS sequence"/>
</dbReference>